<accession>R8BFU8</accession>
<proteinExistence type="predicted"/>
<organism evidence="2 3">
    <name type="scientific">Phaeoacremonium minimum (strain UCR-PA7)</name>
    <name type="common">Esca disease fungus</name>
    <name type="synonym">Togninia minima</name>
    <dbReference type="NCBI Taxonomy" id="1286976"/>
    <lineage>
        <taxon>Eukaryota</taxon>
        <taxon>Fungi</taxon>
        <taxon>Dikarya</taxon>
        <taxon>Ascomycota</taxon>
        <taxon>Pezizomycotina</taxon>
        <taxon>Sordariomycetes</taxon>
        <taxon>Sordariomycetidae</taxon>
        <taxon>Togniniales</taxon>
        <taxon>Togniniaceae</taxon>
        <taxon>Phaeoacremonium</taxon>
    </lineage>
</organism>
<reference evidence="3" key="1">
    <citation type="journal article" date="2013" name="Genome Announc.">
        <title>Draft genome sequence of the ascomycete Phaeoacremonium aleophilum strain UCR-PA7, a causal agent of the esca disease complex in grapevines.</title>
        <authorList>
            <person name="Blanco-Ulate B."/>
            <person name="Rolshausen P."/>
            <person name="Cantu D."/>
        </authorList>
    </citation>
    <scope>NUCLEOTIDE SEQUENCE [LARGE SCALE GENOMIC DNA]</scope>
    <source>
        <strain evidence="3">UCR-PA7</strain>
    </source>
</reference>
<dbReference type="RefSeq" id="XP_007917037.1">
    <property type="nucleotide sequence ID" value="XM_007918846.1"/>
</dbReference>
<keyword evidence="1" id="KW-0732">Signal</keyword>
<dbReference type="HOGENOM" id="CLU_1349738_0_0_1"/>
<keyword evidence="3" id="KW-1185">Reference proteome</keyword>
<evidence type="ECO:0000313" key="2">
    <source>
        <dbReference type="EMBL" id="EON98164.1"/>
    </source>
</evidence>
<feature type="signal peptide" evidence="1">
    <location>
        <begin position="1"/>
        <end position="17"/>
    </location>
</feature>
<protein>
    <recommendedName>
        <fullName evidence="4">Invertebrate defensins family profile domain-containing protein</fullName>
    </recommendedName>
</protein>
<dbReference type="EMBL" id="KB933232">
    <property type="protein sequence ID" value="EON98164.1"/>
    <property type="molecule type" value="Genomic_DNA"/>
</dbReference>
<feature type="chain" id="PRO_5004462739" description="Invertebrate defensins family profile domain-containing protein" evidence="1">
    <location>
        <begin position="18"/>
        <end position="203"/>
    </location>
</feature>
<dbReference type="Proteomes" id="UP000014074">
    <property type="component" value="Unassembled WGS sequence"/>
</dbReference>
<dbReference type="AlphaFoldDB" id="R8BFU8"/>
<evidence type="ECO:0000256" key="1">
    <source>
        <dbReference type="SAM" id="SignalP"/>
    </source>
</evidence>
<evidence type="ECO:0000313" key="3">
    <source>
        <dbReference type="Proteomes" id="UP000014074"/>
    </source>
</evidence>
<dbReference type="GeneID" id="19326950"/>
<dbReference type="KEGG" id="tmn:UCRPA7_6307"/>
<gene>
    <name evidence="2" type="ORF">UCRPA7_6307</name>
</gene>
<evidence type="ECO:0008006" key="4">
    <source>
        <dbReference type="Google" id="ProtNLM"/>
    </source>
</evidence>
<sequence>MKTFTAFVVVLASGALSVPLNKTLDAKDIITPLPINMTSSPLLTAKVNATKAANMHYTEMVADVVARDMNKHEEKATTAVDRSLNMNMNTTASEVLARALNISTSDSEIEGMSKEQVEYYRTLAMAQAHEQFKRNMDVSSSGLAAANSTPPVPGECLINGPCPFLGGDGLCNNFCQKCAPPGKQGHGKCEGFLFVLSCTCTFD</sequence>
<name>R8BFU8_PHAM7</name>